<dbReference type="Pfam" id="PF20143">
    <property type="entry name" value="NAD_kinase_C"/>
    <property type="match status" value="1"/>
</dbReference>
<evidence type="ECO:0000256" key="8">
    <source>
        <dbReference type="HAMAP-Rule" id="MF_00361"/>
    </source>
</evidence>
<keyword evidence="5 8" id="KW-0521">NADP</keyword>
<feature type="active site" description="Proton acceptor" evidence="8">
    <location>
        <position position="56"/>
    </location>
</feature>
<proteinExistence type="inferred from homology"/>
<dbReference type="Gene3D" id="2.60.200.30">
    <property type="entry name" value="Probable inorganic polyphosphate/atp-NAD kinase, domain 2"/>
    <property type="match status" value="1"/>
</dbReference>
<accession>A0ABS4G8A1</accession>
<comment type="caution">
    <text evidence="8">Lacks conserved residue(s) required for the propagation of feature annotation.</text>
</comment>
<keyword evidence="10" id="KW-1185">Reference proteome</keyword>
<sequence>MKNIGIYNNKRKDPEGIYEAETVRILREVLADVNISKVMGPDDICGQELLIVLGGDGTLLSAARIASRHGLPILGVNIGTVGFMTGAEIKDLRKAIENIEDGSFSIEERMMLECSFENDGITKSYVALNDIVVSKGALSNILDFELFVDMNFCTRYRGDGIIVSTPTGSTAYNLSAGGPIVYPTADAICITAICPHTYGVRNLVLNSTQEVEVRVDMDEAEYYLSVDGQEHEVLNEDVTIRIGKAKFPCKVLRLADYDYFSVLRKKILYKAMDINRGE</sequence>
<evidence type="ECO:0000313" key="9">
    <source>
        <dbReference type="EMBL" id="MBP1920767.1"/>
    </source>
</evidence>
<feature type="binding site" evidence="8">
    <location>
        <position position="157"/>
    </location>
    <ligand>
        <name>NAD(+)</name>
        <dbReference type="ChEBI" id="CHEBI:57540"/>
    </ligand>
</feature>
<dbReference type="Gene3D" id="3.40.50.10330">
    <property type="entry name" value="Probable inorganic polyphosphate/atp-NAD kinase, domain 1"/>
    <property type="match status" value="1"/>
</dbReference>
<comment type="catalytic activity">
    <reaction evidence="7 8">
        <text>NAD(+) + ATP = ADP + NADP(+) + H(+)</text>
        <dbReference type="Rhea" id="RHEA:18629"/>
        <dbReference type="ChEBI" id="CHEBI:15378"/>
        <dbReference type="ChEBI" id="CHEBI:30616"/>
        <dbReference type="ChEBI" id="CHEBI:57540"/>
        <dbReference type="ChEBI" id="CHEBI:58349"/>
        <dbReference type="ChEBI" id="CHEBI:456216"/>
        <dbReference type="EC" id="2.7.1.23"/>
    </reaction>
</comment>
<evidence type="ECO:0000256" key="7">
    <source>
        <dbReference type="ARBA" id="ARBA00047925"/>
    </source>
</evidence>
<evidence type="ECO:0000256" key="5">
    <source>
        <dbReference type="ARBA" id="ARBA00022857"/>
    </source>
</evidence>
<evidence type="ECO:0000256" key="2">
    <source>
        <dbReference type="ARBA" id="ARBA00022741"/>
    </source>
</evidence>
<reference evidence="9 10" key="1">
    <citation type="submission" date="2021-03" db="EMBL/GenBank/DDBJ databases">
        <title>Genomic Encyclopedia of Type Strains, Phase IV (KMG-IV): sequencing the most valuable type-strain genomes for metagenomic binning, comparative biology and taxonomic classification.</title>
        <authorList>
            <person name="Goeker M."/>
        </authorList>
    </citation>
    <scope>NUCLEOTIDE SEQUENCE [LARGE SCALE GENOMIC DNA]</scope>
    <source>
        <strain evidence="9 10">DSM 6139</strain>
    </source>
</reference>
<dbReference type="RefSeq" id="WP_209460927.1">
    <property type="nucleotide sequence ID" value="NZ_JAGGKC010000039.1"/>
</dbReference>
<evidence type="ECO:0000256" key="1">
    <source>
        <dbReference type="ARBA" id="ARBA00022679"/>
    </source>
</evidence>
<dbReference type="PANTHER" id="PTHR20275">
    <property type="entry name" value="NAD KINASE"/>
    <property type="match status" value="1"/>
</dbReference>
<dbReference type="PANTHER" id="PTHR20275:SF0">
    <property type="entry name" value="NAD KINASE"/>
    <property type="match status" value="1"/>
</dbReference>
<dbReference type="Proteomes" id="UP001519271">
    <property type="component" value="Unassembled WGS sequence"/>
</dbReference>
<name>A0ABS4G8A1_9CLOT</name>
<feature type="binding site" evidence="8">
    <location>
        <begin position="56"/>
        <end position="57"/>
    </location>
    <ligand>
        <name>NAD(+)</name>
        <dbReference type="ChEBI" id="CHEBI:57540"/>
    </ligand>
</feature>
<keyword evidence="4 8" id="KW-0067">ATP-binding</keyword>
<comment type="cofactor">
    <cofactor evidence="8">
        <name>a divalent metal cation</name>
        <dbReference type="ChEBI" id="CHEBI:60240"/>
    </cofactor>
</comment>
<keyword evidence="3 8" id="KW-0418">Kinase</keyword>
<dbReference type="InterPro" id="IPR016064">
    <property type="entry name" value="NAD/diacylglycerol_kinase_sf"/>
</dbReference>
<dbReference type="InterPro" id="IPR017437">
    <property type="entry name" value="ATP-NAD_kinase_PpnK-typ_C"/>
</dbReference>
<evidence type="ECO:0000256" key="4">
    <source>
        <dbReference type="ARBA" id="ARBA00022840"/>
    </source>
</evidence>
<comment type="subcellular location">
    <subcellularLocation>
        <location evidence="8">Cytoplasm</location>
    </subcellularLocation>
</comment>
<evidence type="ECO:0000256" key="3">
    <source>
        <dbReference type="ARBA" id="ARBA00022777"/>
    </source>
</evidence>
<evidence type="ECO:0000313" key="10">
    <source>
        <dbReference type="Proteomes" id="UP001519271"/>
    </source>
</evidence>
<dbReference type="HAMAP" id="MF_00361">
    <property type="entry name" value="NAD_kinase"/>
    <property type="match status" value="1"/>
</dbReference>
<keyword evidence="1 8" id="KW-0808">Transferase</keyword>
<keyword evidence="8" id="KW-0963">Cytoplasm</keyword>
<feature type="binding site" evidence="8">
    <location>
        <position position="159"/>
    </location>
    <ligand>
        <name>NAD(+)</name>
        <dbReference type="ChEBI" id="CHEBI:57540"/>
    </ligand>
</feature>
<comment type="caution">
    <text evidence="9">The sequence shown here is derived from an EMBL/GenBank/DDBJ whole genome shotgun (WGS) entry which is preliminary data.</text>
</comment>
<protein>
    <recommendedName>
        <fullName evidence="8">NAD kinase</fullName>
        <ecNumber evidence="8">2.7.1.23</ecNumber>
    </recommendedName>
    <alternativeName>
        <fullName evidence="8">ATP-dependent NAD kinase</fullName>
    </alternativeName>
</protein>
<feature type="binding site" evidence="8">
    <location>
        <begin position="170"/>
        <end position="175"/>
    </location>
    <ligand>
        <name>NAD(+)</name>
        <dbReference type="ChEBI" id="CHEBI:57540"/>
    </ligand>
</feature>
<dbReference type="InterPro" id="IPR017438">
    <property type="entry name" value="ATP-NAD_kinase_N"/>
</dbReference>
<dbReference type="GO" id="GO:0003951">
    <property type="term" value="F:NAD+ kinase activity"/>
    <property type="evidence" value="ECO:0007669"/>
    <property type="project" value="UniProtKB-EC"/>
</dbReference>
<keyword evidence="2 8" id="KW-0547">Nucleotide-binding</keyword>
<dbReference type="SUPFAM" id="SSF111331">
    <property type="entry name" value="NAD kinase/diacylglycerol kinase-like"/>
    <property type="match status" value="1"/>
</dbReference>
<organism evidence="9 10">
    <name type="scientific">Youngiibacter multivorans</name>
    <dbReference type="NCBI Taxonomy" id="937251"/>
    <lineage>
        <taxon>Bacteria</taxon>
        <taxon>Bacillati</taxon>
        <taxon>Bacillota</taxon>
        <taxon>Clostridia</taxon>
        <taxon>Eubacteriales</taxon>
        <taxon>Clostridiaceae</taxon>
        <taxon>Youngiibacter</taxon>
    </lineage>
</organism>
<evidence type="ECO:0000256" key="6">
    <source>
        <dbReference type="ARBA" id="ARBA00023027"/>
    </source>
</evidence>
<gene>
    <name evidence="8" type="primary">nadK</name>
    <name evidence="9" type="ORF">J2Z34_003282</name>
</gene>
<keyword evidence="6 8" id="KW-0520">NAD</keyword>
<comment type="function">
    <text evidence="8">Involved in the regulation of the intracellular balance of NAD and NADP, and is a key enzyme in the biosynthesis of NADP. Catalyzes specifically the phosphorylation on 2'-hydroxyl of the adenosine moiety of NAD to yield NADP.</text>
</comment>
<dbReference type="EC" id="2.7.1.23" evidence="8"/>
<comment type="similarity">
    <text evidence="8">Belongs to the NAD kinase family.</text>
</comment>
<dbReference type="Pfam" id="PF01513">
    <property type="entry name" value="NAD_kinase"/>
    <property type="match status" value="1"/>
</dbReference>
<dbReference type="InterPro" id="IPR002504">
    <property type="entry name" value="NADK"/>
</dbReference>
<feature type="binding site" evidence="8">
    <location>
        <position position="229"/>
    </location>
    <ligand>
        <name>NAD(+)</name>
        <dbReference type="ChEBI" id="CHEBI:57540"/>
    </ligand>
</feature>
<feature type="binding site" evidence="8">
    <location>
        <begin position="129"/>
        <end position="130"/>
    </location>
    <ligand>
        <name>NAD(+)</name>
        <dbReference type="ChEBI" id="CHEBI:57540"/>
    </ligand>
</feature>
<dbReference type="EMBL" id="JAGGKC010000039">
    <property type="protein sequence ID" value="MBP1920767.1"/>
    <property type="molecule type" value="Genomic_DNA"/>
</dbReference>